<evidence type="ECO:0000313" key="3">
    <source>
        <dbReference type="Proteomes" id="UP000663760"/>
    </source>
</evidence>
<feature type="region of interest" description="Disordered" evidence="1">
    <location>
        <begin position="1"/>
        <end position="30"/>
    </location>
</feature>
<keyword evidence="3" id="KW-1185">Reference proteome</keyword>
<dbReference type="EMBL" id="LR746267">
    <property type="protein sequence ID" value="CAA7395248.1"/>
    <property type="molecule type" value="Genomic_DNA"/>
</dbReference>
<sequence>MTSLTQREISALTITAPPPPPVAGLARTPTPQASSTSLALVGWSVHCGIATMGTPRLRASSVEFQPQWVTKHPTAGCASTANCGHHATTTPPASSLKPAGSFPCSEPLTTHRNSCRESLSPCAISAVCSAERHAKLPKETYTTDAAGLPSSHRRQAASALSRSIPCRPSPSGTVGPTVRAFMWSFNPSTTLRHQKRFFTRSVV</sequence>
<reference evidence="2" key="1">
    <citation type="submission" date="2020-02" db="EMBL/GenBank/DDBJ databases">
        <authorList>
            <person name="Scholz U."/>
            <person name="Mascher M."/>
            <person name="Fiebig A."/>
        </authorList>
    </citation>
    <scope>NUCLEOTIDE SEQUENCE</scope>
</reference>
<protein>
    <submittedName>
        <fullName evidence="2">Uncharacterized protein</fullName>
    </submittedName>
</protein>
<dbReference type="OrthoDB" id="696745at2759"/>
<proteinExistence type="predicted"/>
<evidence type="ECO:0000256" key="1">
    <source>
        <dbReference type="SAM" id="MobiDB-lite"/>
    </source>
</evidence>
<accession>A0A7I8KDS5</accession>
<dbReference type="AlphaFoldDB" id="A0A7I8KDS5"/>
<evidence type="ECO:0000313" key="2">
    <source>
        <dbReference type="EMBL" id="CAA7395248.1"/>
    </source>
</evidence>
<organism evidence="2 3">
    <name type="scientific">Spirodela intermedia</name>
    <name type="common">Intermediate duckweed</name>
    <dbReference type="NCBI Taxonomy" id="51605"/>
    <lineage>
        <taxon>Eukaryota</taxon>
        <taxon>Viridiplantae</taxon>
        <taxon>Streptophyta</taxon>
        <taxon>Embryophyta</taxon>
        <taxon>Tracheophyta</taxon>
        <taxon>Spermatophyta</taxon>
        <taxon>Magnoliopsida</taxon>
        <taxon>Liliopsida</taxon>
        <taxon>Araceae</taxon>
        <taxon>Lemnoideae</taxon>
        <taxon>Spirodela</taxon>
    </lineage>
</organism>
<gene>
    <name evidence="2" type="ORF">SI8410_04005909</name>
</gene>
<dbReference type="Proteomes" id="UP000663760">
    <property type="component" value="Chromosome 4"/>
</dbReference>
<name>A0A7I8KDS5_SPIIN</name>